<name>A0AAJ0GI50_9PEZI</name>
<dbReference type="GO" id="GO:0000224">
    <property type="term" value="F:peptide-N4-(N-acetyl-beta-glucosaminyl)asparagine amidase activity"/>
    <property type="evidence" value="ECO:0007669"/>
    <property type="project" value="UniProtKB-EC"/>
</dbReference>
<feature type="region of interest" description="Disordered" evidence="4">
    <location>
        <begin position="430"/>
        <end position="491"/>
    </location>
</feature>
<dbReference type="InterPro" id="IPR050883">
    <property type="entry name" value="PNGase"/>
</dbReference>
<dbReference type="Gene3D" id="3.10.620.30">
    <property type="match status" value="1"/>
</dbReference>
<dbReference type="AlphaFoldDB" id="A0AAJ0GI50"/>
<dbReference type="GO" id="GO:0005634">
    <property type="term" value="C:nucleus"/>
    <property type="evidence" value="ECO:0007669"/>
    <property type="project" value="TreeGrafter"/>
</dbReference>
<dbReference type="InterPro" id="IPR038765">
    <property type="entry name" value="Papain-like_cys_pep_sf"/>
</dbReference>
<proteinExistence type="inferred from homology"/>
<feature type="compositionally biased region" description="Pro residues" evidence="4">
    <location>
        <begin position="86"/>
        <end position="114"/>
    </location>
</feature>
<evidence type="ECO:0000313" key="6">
    <source>
        <dbReference type="EMBL" id="KAK3057960.1"/>
    </source>
</evidence>
<feature type="compositionally biased region" description="Basic and acidic residues" evidence="4">
    <location>
        <begin position="436"/>
        <end position="456"/>
    </location>
</feature>
<evidence type="ECO:0000259" key="5">
    <source>
        <dbReference type="SMART" id="SM00460"/>
    </source>
</evidence>
<dbReference type="PANTHER" id="PTHR12143">
    <property type="entry name" value="PEPTIDE N-GLYCANASE PNGASE -RELATED"/>
    <property type="match status" value="1"/>
</dbReference>
<reference evidence="6" key="1">
    <citation type="submission" date="2023-04" db="EMBL/GenBank/DDBJ databases">
        <title>Black Yeasts Isolated from many extreme environments.</title>
        <authorList>
            <person name="Coleine C."/>
            <person name="Stajich J.E."/>
            <person name="Selbmann L."/>
        </authorList>
    </citation>
    <scope>NUCLEOTIDE SEQUENCE</scope>
    <source>
        <strain evidence="6">CCFEE 5312</strain>
    </source>
</reference>
<dbReference type="EC" id="3.5.1.52" evidence="6"/>
<evidence type="ECO:0000256" key="4">
    <source>
        <dbReference type="SAM" id="MobiDB-lite"/>
    </source>
</evidence>
<organism evidence="6 7">
    <name type="scientific">Extremus antarcticus</name>
    <dbReference type="NCBI Taxonomy" id="702011"/>
    <lineage>
        <taxon>Eukaryota</taxon>
        <taxon>Fungi</taxon>
        <taxon>Dikarya</taxon>
        <taxon>Ascomycota</taxon>
        <taxon>Pezizomycotina</taxon>
        <taxon>Dothideomycetes</taxon>
        <taxon>Dothideomycetidae</taxon>
        <taxon>Mycosphaerellales</taxon>
        <taxon>Extremaceae</taxon>
        <taxon>Extremus</taxon>
    </lineage>
</organism>
<dbReference type="Gene3D" id="2.20.25.10">
    <property type="match status" value="1"/>
</dbReference>
<comment type="similarity">
    <text evidence="1">Belongs to the transglutaminase-like superfamily. PNGase family.</text>
</comment>
<keyword evidence="2" id="KW-0479">Metal-binding</keyword>
<evidence type="ECO:0000256" key="3">
    <source>
        <dbReference type="ARBA" id="ARBA00022833"/>
    </source>
</evidence>
<evidence type="ECO:0000313" key="7">
    <source>
        <dbReference type="Proteomes" id="UP001271007"/>
    </source>
</evidence>
<keyword evidence="3" id="KW-0862">Zinc</keyword>
<evidence type="ECO:0000256" key="2">
    <source>
        <dbReference type="ARBA" id="ARBA00022723"/>
    </source>
</evidence>
<dbReference type="GO" id="GO:0046872">
    <property type="term" value="F:metal ion binding"/>
    <property type="evidence" value="ECO:0007669"/>
    <property type="project" value="UniProtKB-KW"/>
</dbReference>
<keyword evidence="6" id="KW-0378">Hydrolase</keyword>
<accession>A0AAJ0GI50</accession>
<gene>
    <name evidence="6" type="primary">png1</name>
    <name evidence="6" type="ORF">LTR09_001037</name>
</gene>
<keyword evidence="7" id="KW-1185">Reference proteome</keyword>
<dbReference type="EMBL" id="JAWDJX010000002">
    <property type="protein sequence ID" value="KAK3057960.1"/>
    <property type="molecule type" value="Genomic_DNA"/>
</dbReference>
<dbReference type="InterPro" id="IPR002931">
    <property type="entry name" value="Transglutaminase-like"/>
</dbReference>
<feature type="compositionally biased region" description="Polar residues" evidence="4">
    <location>
        <begin position="38"/>
        <end position="59"/>
    </location>
</feature>
<dbReference type="Pfam" id="PF01841">
    <property type="entry name" value="Transglut_core"/>
    <property type="match status" value="1"/>
</dbReference>
<dbReference type="Proteomes" id="UP001271007">
    <property type="component" value="Unassembled WGS sequence"/>
</dbReference>
<dbReference type="GO" id="GO:0006516">
    <property type="term" value="P:glycoprotein catabolic process"/>
    <property type="evidence" value="ECO:0007669"/>
    <property type="project" value="TreeGrafter"/>
</dbReference>
<dbReference type="GO" id="GO:0005829">
    <property type="term" value="C:cytosol"/>
    <property type="evidence" value="ECO:0007669"/>
    <property type="project" value="TreeGrafter"/>
</dbReference>
<protein>
    <submittedName>
        <fullName evidence="6">Protein png1</fullName>
        <ecNumber evidence="6">3.5.1.52</ecNumber>
    </submittedName>
</protein>
<dbReference type="PANTHER" id="PTHR12143:SF19">
    <property type="entry name" value="PEPTIDE-N(4)-(N-ACETYL-BETA-GLUCOSAMINYL)ASPARAGINE AMIDASE"/>
    <property type="match status" value="1"/>
</dbReference>
<dbReference type="FunFam" id="3.10.620.30:FF:000004">
    <property type="entry name" value="Peptidase (PNG1)"/>
    <property type="match status" value="1"/>
</dbReference>
<feature type="domain" description="Transglutaminase-like" evidence="5">
    <location>
        <begin position="273"/>
        <end position="328"/>
    </location>
</feature>
<sequence>MADNNDRGRIPRRKPVPKREPALQTQQQPLPETWAADLTQQFRRTLSTKRMNALSSRPGSQRRRVIVDQQQPPSQTPPHATDASSPTPPPLPSRNAPQPPQQPPDEPPLPPPPSYSSLKYLPIVPTPPTDQKSLRFRNMLLSLSATPLHWENPGLLDEALGAVPLERIYNEAQEESDLFEAEAQSLGPNTKAAWGYQDCVIRALLKWFKRDFFEWVNNPRCSTCLSPTIAHGMAHPLPDESARGANRVELYKCANAQCMSFERFARYNDAFVLLQTRKGRCGEWANCFSMLCRAMGGRVRWLWNAEDHVWTEVYSVHRKRWVHVDCCEEAWDAPLLYAKGWGKKMSYVLAFGADGCADVTRRYVRDQVEHTLPRNRCPEGVIVHIVQEINSLRRRDMDKKQRFQLNAEDMKEDAEFRKNIIEALAYNIGRLSPGGEDEKGGRRNDRGDPDAQKAAEGRSSGSREWVRRRGEGGPNNDGPPGPDQNRDQRQQ</sequence>
<feature type="region of interest" description="Disordered" evidence="4">
    <location>
        <begin position="1"/>
        <end position="131"/>
    </location>
</feature>
<dbReference type="SUPFAM" id="SSF54001">
    <property type="entry name" value="Cysteine proteinases"/>
    <property type="match status" value="1"/>
</dbReference>
<evidence type="ECO:0000256" key="1">
    <source>
        <dbReference type="ARBA" id="ARBA00009390"/>
    </source>
</evidence>
<comment type="caution">
    <text evidence="6">The sequence shown here is derived from an EMBL/GenBank/DDBJ whole genome shotgun (WGS) entry which is preliminary data.</text>
</comment>
<dbReference type="SMART" id="SM00460">
    <property type="entry name" value="TGc"/>
    <property type="match status" value="1"/>
</dbReference>